<dbReference type="AlphaFoldDB" id="A0A0N7KMC9"/>
<name>A0A0N7KMC9_ORYSJ</name>
<evidence type="ECO:0000256" key="1">
    <source>
        <dbReference type="SAM" id="MobiDB-lite"/>
    </source>
</evidence>
<sequence>MHWLVTRRRLASCGGSRMAAVVAAGEAASRRWRPCLAEATGDGGGCGGGEGAEKQAWRRGRMRRRGYERGVVDRKRAMMAAKGRQWWRRRWKEAWRPQTASRGRGRRLHLADAATVGGGSETGLAQRGAADGSGGRLGVRGAGGGDGGRLGARGAAGGKGGVLGARRSCRWMWRGLRRTKAGRRGAPVQWSHMSAEVEWWWSIGASAMDS</sequence>
<evidence type="ECO:0000313" key="2">
    <source>
        <dbReference type="EMBL" id="BAS98465.1"/>
    </source>
</evidence>
<dbReference type="Proteomes" id="UP000059680">
    <property type="component" value="Chromosome 6"/>
</dbReference>
<reference evidence="2 3" key="3">
    <citation type="journal article" date="2013" name="Rice">
        <title>Improvement of the Oryza sativa Nipponbare reference genome using next generation sequence and optical map data.</title>
        <authorList>
            <person name="Kawahara Y."/>
            <person name="de la Bastide M."/>
            <person name="Hamilton J.P."/>
            <person name="Kanamori H."/>
            <person name="McCombie W.R."/>
            <person name="Ouyang S."/>
            <person name="Schwartz D.C."/>
            <person name="Tanaka T."/>
            <person name="Wu J."/>
            <person name="Zhou S."/>
            <person name="Childs K.L."/>
            <person name="Davidson R.M."/>
            <person name="Lin H."/>
            <person name="Quesada-Ocampo L."/>
            <person name="Vaillancourt B."/>
            <person name="Sakai H."/>
            <person name="Lee S.S."/>
            <person name="Kim J."/>
            <person name="Numa H."/>
            <person name="Itoh T."/>
            <person name="Buell C.R."/>
            <person name="Matsumoto T."/>
        </authorList>
    </citation>
    <scope>NUCLEOTIDE SEQUENCE [LARGE SCALE GENOMIC DNA]</scope>
    <source>
        <strain evidence="3">cv. Nipponbare</strain>
    </source>
</reference>
<accession>A0A0N7KMC9</accession>
<dbReference type="EMBL" id="AP014962">
    <property type="protein sequence ID" value="BAS98465.1"/>
    <property type="molecule type" value="Genomic_DNA"/>
</dbReference>
<gene>
    <name evidence="2" type="ordered locus">Os06g0596700</name>
    <name evidence="2" type="ORF">OSNPB_060596700</name>
</gene>
<proteinExistence type="predicted"/>
<reference evidence="3" key="1">
    <citation type="journal article" date="2005" name="Nature">
        <title>The map-based sequence of the rice genome.</title>
        <authorList>
            <consortium name="International rice genome sequencing project (IRGSP)"/>
            <person name="Matsumoto T."/>
            <person name="Wu J."/>
            <person name="Kanamori H."/>
            <person name="Katayose Y."/>
            <person name="Fujisawa M."/>
            <person name="Namiki N."/>
            <person name="Mizuno H."/>
            <person name="Yamamoto K."/>
            <person name="Antonio B.A."/>
            <person name="Baba T."/>
            <person name="Sakata K."/>
            <person name="Nagamura Y."/>
            <person name="Aoki H."/>
            <person name="Arikawa K."/>
            <person name="Arita K."/>
            <person name="Bito T."/>
            <person name="Chiden Y."/>
            <person name="Fujitsuka N."/>
            <person name="Fukunaka R."/>
            <person name="Hamada M."/>
            <person name="Harada C."/>
            <person name="Hayashi A."/>
            <person name="Hijishita S."/>
            <person name="Honda M."/>
            <person name="Hosokawa S."/>
            <person name="Ichikawa Y."/>
            <person name="Idonuma A."/>
            <person name="Iijima M."/>
            <person name="Ikeda M."/>
            <person name="Ikeno M."/>
            <person name="Ito K."/>
            <person name="Ito S."/>
            <person name="Ito T."/>
            <person name="Ito Y."/>
            <person name="Ito Y."/>
            <person name="Iwabuchi A."/>
            <person name="Kamiya K."/>
            <person name="Karasawa W."/>
            <person name="Kurita K."/>
            <person name="Katagiri S."/>
            <person name="Kikuta A."/>
            <person name="Kobayashi H."/>
            <person name="Kobayashi N."/>
            <person name="Machita K."/>
            <person name="Maehara T."/>
            <person name="Masukawa M."/>
            <person name="Mizubayashi T."/>
            <person name="Mukai Y."/>
            <person name="Nagasaki H."/>
            <person name="Nagata Y."/>
            <person name="Naito S."/>
            <person name="Nakashima M."/>
            <person name="Nakama Y."/>
            <person name="Nakamichi Y."/>
            <person name="Nakamura M."/>
            <person name="Meguro A."/>
            <person name="Negishi M."/>
            <person name="Ohta I."/>
            <person name="Ohta T."/>
            <person name="Okamoto M."/>
            <person name="Ono N."/>
            <person name="Saji S."/>
            <person name="Sakaguchi M."/>
            <person name="Sakai K."/>
            <person name="Shibata M."/>
            <person name="Shimokawa T."/>
            <person name="Song J."/>
            <person name="Takazaki Y."/>
            <person name="Terasawa K."/>
            <person name="Tsugane M."/>
            <person name="Tsuji K."/>
            <person name="Ueda S."/>
            <person name="Waki K."/>
            <person name="Yamagata H."/>
            <person name="Yamamoto M."/>
            <person name="Yamamoto S."/>
            <person name="Yamane H."/>
            <person name="Yoshiki S."/>
            <person name="Yoshihara R."/>
            <person name="Yukawa K."/>
            <person name="Zhong H."/>
            <person name="Yano M."/>
            <person name="Yuan Q."/>
            <person name="Ouyang S."/>
            <person name="Liu J."/>
            <person name="Jones K.M."/>
            <person name="Gansberger K."/>
            <person name="Moffat K."/>
            <person name="Hill J."/>
            <person name="Bera J."/>
            <person name="Fadrosh D."/>
            <person name="Jin S."/>
            <person name="Johri S."/>
            <person name="Kim M."/>
            <person name="Overton L."/>
            <person name="Reardon M."/>
            <person name="Tsitrin T."/>
            <person name="Vuong H."/>
            <person name="Weaver B."/>
            <person name="Ciecko A."/>
            <person name="Tallon L."/>
            <person name="Jackson J."/>
            <person name="Pai G."/>
            <person name="Aken S.V."/>
            <person name="Utterback T."/>
            <person name="Reidmuller S."/>
            <person name="Feldblyum T."/>
            <person name="Hsiao J."/>
            <person name="Zismann V."/>
            <person name="Iobst S."/>
            <person name="de Vazeille A.R."/>
            <person name="Buell C.R."/>
            <person name="Ying K."/>
            <person name="Li Y."/>
            <person name="Lu T."/>
            <person name="Huang Y."/>
            <person name="Zhao Q."/>
            <person name="Feng Q."/>
            <person name="Zhang L."/>
            <person name="Zhu J."/>
            <person name="Weng Q."/>
            <person name="Mu J."/>
            <person name="Lu Y."/>
            <person name="Fan D."/>
            <person name="Liu Y."/>
            <person name="Guan J."/>
            <person name="Zhang Y."/>
            <person name="Yu S."/>
            <person name="Liu X."/>
            <person name="Zhang Y."/>
            <person name="Hong G."/>
            <person name="Han B."/>
            <person name="Choisne N."/>
            <person name="Demange N."/>
            <person name="Orjeda G."/>
            <person name="Samain S."/>
            <person name="Cattolico L."/>
            <person name="Pelletier E."/>
            <person name="Couloux A."/>
            <person name="Segurens B."/>
            <person name="Wincker P."/>
            <person name="D'Hont A."/>
            <person name="Scarpelli C."/>
            <person name="Weissenbach J."/>
            <person name="Salanoubat M."/>
            <person name="Quetier F."/>
            <person name="Yu Y."/>
            <person name="Kim H.R."/>
            <person name="Rambo T."/>
            <person name="Currie J."/>
            <person name="Collura K."/>
            <person name="Luo M."/>
            <person name="Yang T."/>
            <person name="Ammiraju J.S.S."/>
            <person name="Engler F."/>
            <person name="Soderlund C."/>
            <person name="Wing R.A."/>
            <person name="Palmer L.E."/>
            <person name="de la Bastide M."/>
            <person name="Spiegel L."/>
            <person name="Nascimento L."/>
            <person name="Zutavern T."/>
            <person name="O'Shaughnessy A."/>
            <person name="Dike S."/>
            <person name="Dedhia N."/>
            <person name="Preston R."/>
            <person name="Balija V."/>
            <person name="McCombie W.R."/>
            <person name="Chow T."/>
            <person name="Chen H."/>
            <person name="Chung M."/>
            <person name="Chen C."/>
            <person name="Shaw J."/>
            <person name="Wu H."/>
            <person name="Hsiao K."/>
            <person name="Chao Y."/>
            <person name="Chu M."/>
            <person name="Cheng C."/>
            <person name="Hour A."/>
            <person name="Lee P."/>
            <person name="Lin S."/>
            <person name="Lin Y."/>
            <person name="Liou J."/>
            <person name="Liu S."/>
            <person name="Hsing Y."/>
            <person name="Raghuvanshi S."/>
            <person name="Mohanty A."/>
            <person name="Bharti A.K."/>
            <person name="Gaur A."/>
            <person name="Gupta V."/>
            <person name="Kumar D."/>
            <person name="Ravi V."/>
            <person name="Vij S."/>
            <person name="Kapur A."/>
            <person name="Khurana P."/>
            <person name="Khurana P."/>
            <person name="Khurana J.P."/>
            <person name="Tyagi A.K."/>
            <person name="Gaikwad K."/>
            <person name="Singh A."/>
            <person name="Dalal V."/>
            <person name="Srivastava S."/>
            <person name="Dixit A."/>
            <person name="Pal A.K."/>
            <person name="Ghazi I.A."/>
            <person name="Yadav M."/>
            <person name="Pandit A."/>
            <person name="Bhargava A."/>
            <person name="Sureshbabu K."/>
            <person name="Batra K."/>
            <person name="Sharma T.R."/>
            <person name="Mohapatra T."/>
            <person name="Singh N.K."/>
            <person name="Messing J."/>
            <person name="Nelson A.B."/>
            <person name="Fuks G."/>
            <person name="Kavchok S."/>
            <person name="Keizer G."/>
            <person name="Linton E."/>
            <person name="Llaca V."/>
            <person name="Song R."/>
            <person name="Tanyolac B."/>
            <person name="Young S."/>
            <person name="Ho-Il K."/>
            <person name="Hahn J.H."/>
            <person name="Sangsakoo G."/>
            <person name="Vanavichit A."/>
            <person name="de Mattos Luiz.A.T."/>
            <person name="Zimmer P.D."/>
            <person name="Malone G."/>
            <person name="Dellagostin O."/>
            <person name="de Oliveira A.C."/>
            <person name="Bevan M."/>
            <person name="Bancroft I."/>
            <person name="Minx P."/>
            <person name="Cordum H."/>
            <person name="Wilson R."/>
            <person name="Cheng Z."/>
            <person name="Jin W."/>
            <person name="Jiang J."/>
            <person name="Leong S.A."/>
            <person name="Iwama H."/>
            <person name="Gojobori T."/>
            <person name="Itoh T."/>
            <person name="Niimura Y."/>
            <person name="Fujii Y."/>
            <person name="Habara T."/>
            <person name="Sakai H."/>
            <person name="Sato Y."/>
            <person name="Wilson G."/>
            <person name="Kumar K."/>
            <person name="McCouch S."/>
            <person name="Juretic N."/>
            <person name="Hoen D."/>
            <person name="Wright S."/>
            <person name="Bruskiewich R."/>
            <person name="Bureau T."/>
            <person name="Miyao A."/>
            <person name="Hirochika H."/>
            <person name="Nishikawa T."/>
            <person name="Kadowaki K."/>
            <person name="Sugiura M."/>
            <person name="Burr B."/>
            <person name="Sasaki T."/>
        </authorList>
    </citation>
    <scope>NUCLEOTIDE SEQUENCE [LARGE SCALE GENOMIC DNA]</scope>
    <source>
        <strain evidence="3">cv. Nipponbare</strain>
    </source>
</reference>
<feature type="region of interest" description="Disordered" evidence="1">
    <location>
        <begin position="117"/>
        <end position="136"/>
    </location>
</feature>
<organism evidence="2 3">
    <name type="scientific">Oryza sativa subsp. japonica</name>
    <name type="common">Rice</name>
    <dbReference type="NCBI Taxonomy" id="39947"/>
    <lineage>
        <taxon>Eukaryota</taxon>
        <taxon>Viridiplantae</taxon>
        <taxon>Streptophyta</taxon>
        <taxon>Embryophyta</taxon>
        <taxon>Tracheophyta</taxon>
        <taxon>Spermatophyta</taxon>
        <taxon>Magnoliopsida</taxon>
        <taxon>Liliopsida</taxon>
        <taxon>Poales</taxon>
        <taxon>Poaceae</taxon>
        <taxon>BOP clade</taxon>
        <taxon>Oryzoideae</taxon>
        <taxon>Oryzeae</taxon>
        <taxon>Oryzinae</taxon>
        <taxon>Oryza</taxon>
        <taxon>Oryza sativa</taxon>
    </lineage>
</organism>
<reference evidence="2 3" key="2">
    <citation type="journal article" date="2013" name="Plant Cell Physiol.">
        <title>Rice Annotation Project Database (RAP-DB): an integrative and interactive database for rice genomics.</title>
        <authorList>
            <person name="Sakai H."/>
            <person name="Lee S.S."/>
            <person name="Tanaka T."/>
            <person name="Numa H."/>
            <person name="Kim J."/>
            <person name="Kawahara Y."/>
            <person name="Wakimoto H."/>
            <person name="Yang C.C."/>
            <person name="Iwamoto M."/>
            <person name="Abe T."/>
            <person name="Yamada Y."/>
            <person name="Muto A."/>
            <person name="Inokuchi H."/>
            <person name="Ikemura T."/>
            <person name="Matsumoto T."/>
            <person name="Sasaki T."/>
            <person name="Itoh T."/>
        </authorList>
    </citation>
    <scope>NUCLEOTIDE SEQUENCE [LARGE SCALE GENOMIC DNA]</scope>
    <source>
        <strain evidence="3">cv. Nipponbare</strain>
    </source>
</reference>
<protein>
    <submittedName>
        <fullName evidence="2">Os06g0596700 protein</fullName>
    </submittedName>
</protein>
<evidence type="ECO:0000313" key="3">
    <source>
        <dbReference type="Proteomes" id="UP000059680"/>
    </source>
</evidence>
<keyword evidence="3" id="KW-1185">Reference proteome</keyword>
<dbReference type="InParanoid" id="A0A0N7KMC9"/>
<dbReference type="PaxDb" id="39947-A0A0N7KMC9"/>